<reference evidence="2 3" key="1">
    <citation type="submission" date="2020-02" db="EMBL/GenBank/DDBJ databases">
        <authorList>
            <person name="Hogendoorn C."/>
        </authorList>
    </citation>
    <scope>NUCLEOTIDE SEQUENCE [LARGE SCALE GENOMIC DNA]</scope>
    <source>
        <strain evidence="2">METHB21</strain>
    </source>
</reference>
<dbReference type="NCBIfam" id="NF046101">
    <property type="entry name" value="PA3496_fam"/>
    <property type="match status" value="1"/>
</dbReference>
<accession>A0A8S0WJ73</accession>
<proteinExistence type="predicted"/>
<dbReference type="Proteomes" id="UP000494216">
    <property type="component" value="Unassembled WGS sequence"/>
</dbReference>
<keyword evidence="3" id="KW-1185">Reference proteome</keyword>
<comment type="caution">
    <text evidence="2">The sequence shown here is derived from an EMBL/GenBank/DDBJ whole genome shotgun (WGS) entry which is preliminary data.</text>
</comment>
<dbReference type="AlphaFoldDB" id="A0A8S0WJ73"/>
<dbReference type="RefSeq" id="WP_174625993.1">
    <property type="nucleotide sequence ID" value="NZ_CADCXN010000063.1"/>
</dbReference>
<dbReference type="InterPro" id="IPR058059">
    <property type="entry name" value="PA3496-like"/>
</dbReference>
<name>A0A8S0WJ73_9GAMM</name>
<protein>
    <submittedName>
        <fullName evidence="2">Uncharacterized protein</fullName>
    </submittedName>
</protein>
<evidence type="ECO:0000256" key="1">
    <source>
        <dbReference type="SAM" id="MobiDB-lite"/>
    </source>
</evidence>
<organism evidence="2 3">
    <name type="scientific">Candidatus Methylobacter favarea</name>
    <dbReference type="NCBI Taxonomy" id="2707345"/>
    <lineage>
        <taxon>Bacteria</taxon>
        <taxon>Pseudomonadati</taxon>
        <taxon>Pseudomonadota</taxon>
        <taxon>Gammaproteobacteria</taxon>
        <taxon>Methylococcales</taxon>
        <taxon>Methylococcaceae</taxon>
        <taxon>Methylobacter</taxon>
    </lineage>
</organism>
<evidence type="ECO:0000313" key="2">
    <source>
        <dbReference type="EMBL" id="CAA9891104.1"/>
    </source>
</evidence>
<dbReference type="EMBL" id="CADCXN010000063">
    <property type="protein sequence ID" value="CAA9891104.1"/>
    <property type="molecule type" value="Genomic_DNA"/>
</dbReference>
<gene>
    <name evidence="2" type="ORF">METHB2_340022</name>
</gene>
<sequence>MTKKSSKSVVDKSISNSKDDNSKDDVEIDIEEFDLSLNDEDITLPQENDRGVKKMAARRKIEMYWEKKRLQEQLSDFDELDLDFDF</sequence>
<feature type="region of interest" description="Disordered" evidence="1">
    <location>
        <begin position="1"/>
        <end position="25"/>
    </location>
</feature>
<feature type="compositionally biased region" description="Low complexity" evidence="1">
    <location>
        <begin position="7"/>
        <end position="16"/>
    </location>
</feature>
<evidence type="ECO:0000313" key="3">
    <source>
        <dbReference type="Proteomes" id="UP000494216"/>
    </source>
</evidence>